<keyword evidence="2" id="KW-1185">Reference proteome</keyword>
<name>A0A9K3J0A9_HELAN</name>
<proteinExistence type="predicted"/>
<protein>
    <submittedName>
        <fullName evidence="1">Uncharacterized protein</fullName>
    </submittedName>
</protein>
<accession>A0A9K3J0A9</accession>
<dbReference type="EMBL" id="MNCJ02000320">
    <property type="protein sequence ID" value="KAF5806204.1"/>
    <property type="molecule type" value="Genomic_DNA"/>
</dbReference>
<comment type="caution">
    <text evidence="1">The sequence shown here is derived from an EMBL/GenBank/DDBJ whole genome shotgun (WGS) entry which is preliminary data.</text>
</comment>
<reference evidence="1" key="1">
    <citation type="journal article" date="2017" name="Nature">
        <title>The sunflower genome provides insights into oil metabolism, flowering and Asterid evolution.</title>
        <authorList>
            <person name="Badouin H."/>
            <person name="Gouzy J."/>
            <person name="Grassa C.J."/>
            <person name="Murat F."/>
            <person name="Staton S.E."/>
            <person name="Cottret L."/>
            <person name="Lelandais-Briere C."/>
            <person name="Owens G.L."/>
            <person name="Carrere S."/>
            <person name="Mayjonade B."/>
            <person name="Legrand L."/>
            <person name="Gill N."/>
            <person name="Kane N.C."/>
            <person name="Bowers J.E."/>
            <person name="Hubner S."/>
            <person name="Bellec A."/>
            <person name="Berard A."/>
            <person name="Berges H."/>
            <person name="Blanchet N."/>
            <person name="Boniface M.C."/>
            <person name="Brunel D."/>
            <person name="Catrice O."/>
            <person name="Chaidir N."/>
            <person name="Claudel C."/>
            <person name="Donnadieu C."/>
            <person name="Faraut T."/>
            <person name="Fievet G."/>
            <person name="Helmstetter N."/>
            <person name="King M."/>
            <person name="Knapp S.J."/>
            <person name="Lai Z."/>
            <person name="Le Paslier M.C."/>
            <person name="Lippi Y."/>
            <person name="Lorenzon L."/>
            <person name="Mandel J.R."/>
            <person name="Marage G."/>
            <person name="Marchand G."/>
            <person name="Marquand E."/>
            <person name="Bret-Mestries E."/>
            <person name="Morien E."/>
            <person name="Nambeesan S."/>
            <person name="Nguyen T."/>
            <person name="Pegot-Espagnet P."/>
            <person name="Pouilly N."/>
            <person name="Raftis F."/>
            <person name="Sallet E."/>
            <person name="Schiex T."/>
            <person name="Thomas J."/>
            <person name="Vandecasteele C."/>
            <person name="Vares D."/>
            <person name="Vear F."/>
            <person name="Vautrin S."/>
            <person name="Crespi M."/>
            <person name="Mangin B."/>
            <person name="Burke J.M."/>
            <person name="Salse J."/>
            <person name="Munos S."/>
            <person name="Vincourt P."/>
            <person name="Rieseberg L.H."/>
            <person name="Langlade N.B."/>
        </authorList>
    </citation>
    <scope>NUCLEOTIDE SEQUENCE</scope>
    <source>
        <tissue evidence="1">Leaves</tissue>
    </source>
</reference>
<evidence type="ECO:0000313" key="1">
    <source>
        <dbReference type="EMBL" id="KAF5806204.1"/>
    </source>
</evidence>
<evidence type="ECO:0000313" key="2">
    <source>
        <dbReference type="Proteomes" id="UP000215914"/>
    </source>
</evidence>
<organism evidence="1 2">
    <name type="scientific">Helianthus annuus</name>
    <name type="common">Common sunflower</name>
    <dbReference type="NCBI Taxonomy" id="4232"/>
    <lineage>
        <taxon>Eukaryota</taxon>
        <taxon>Viridiplantae</taxon>
        <taxon>Streptophyta</taxon>
        <taxon>Embryophyta</taxon>
        <taxon>Tracheophyta</taxon>
        <taxon>Spermatophyta</taxon>
        <taxon>Magnoliopsida</taxon>
        <taxon>eudicotyledons</taxon>
        <taxon>Gunneridae</taxon>
        <taxon>Pentapetalae</taxon>
        <taxon>asterids</taxon>
        <taxon>campanulids</taxon>
        <taxon>Asterales</taxon>
        <taxon>Asteraceae</taxon>
        <taxon>Asteroideae</taxon>
        <taxon>Heliantheae alliance</taxon>
        <taxon>Heliantheae</taxon>
        <taxon>Helianthus</taxon>
    </lineage>
</organism>
<gene>
    <name evidence="1" type="ORF">HanXRQr2_Chr05g0218621</name>
</gene>
<reference evidence="1" key="2">
    <citation type="submission" date="2020-06" db="EMBL/GenBank/DDBJ databases">
        <title>Helianthus annuus Genome sequencing and assembly Release 2.</title>
        <authorList>
            <person name="Gouzy J."/>
            <person name="Langlade N."/>
            <person name="Munos S."/>
        </authorList>
    </citation>
    <scope>NUCLEOTIDE SEQUENCE</scope>
    <source>
        <tissue evidence="1">Leaves</tissue>
    </source>
</reference>
<dbReference type="Proteomes" id="UP000215914">
    <property type="component" value="Unassembled WGS sequence"/>
</dbReference>
<sequence length="157" mass="17494">MGCLKSSASLNAPLMCYTRRRSGCKACSHDIECECYICKARNHSSTSSEGLKACNSGSTSDNSLSDSCCQENDIGRKPLRYLLKYYRVGKEKPRPSVFAEGSGCSCMDLANLYPEGMPDTRSYGNGNECLEILENCDDKTDRFLLKYKRSLRYEASI</sequence>
<dbReference type="AlphaFoldDB" id="A0A9K3J0A9"/>
<dbReference type="Gramene" id="mRNA:HanXRQr2_Chr05g0218621">
    <property type="protein sequence ID" value="CDS:HanXRQr2_Chr05g0218621.1"/>
    <property type="gene ID" value="HanXRQr2_Chr05g0218621"/>
</dbReference>